<gene>
    <name evidence="1" type="ORF">DMI76_09150</name>
</gene>
<name>A0AAE6TBE7_9BACT</name>
<protein>
    <submittedName>
        <fullName evidence="1">Uncharacterized protein</fullName>
    </submittedName>
</protein>
<evidence type="ECO:0000313" key="1">
    <source>
        <dbReference type="EMBL" id="QHV63517.1"/>
    </source>
</evidence>
<dbReference type="AlphaFoldDB" id="A0AAE6TBE7"/>
<reference evidence="1" key="1">
    <citation type="submission" date="2018-05" db="EMBL/GenBank/DDBJ databases">
        <title>Complete genome sequnece of Akkermansia muciniphila EB-AMDK-40.</title>
        <authorList>
            <person name="Nam Y.-D."/>
            <person name="Chung W.-H."/>
            <person name="Park Y.S."/>
            <person name="Kang J."/>
        </authorList>
    </citation>
    <scope>NUCLEOTIDE SEQUENCE</scope>
    <source>
        <strain evidence="1">EB-AMDK-40</strain>
    </source>
</reference>
<accession>A0AAE6TBE7</accession>
<evidence type="ECO:0000313" key="2">
    <source>
        <dbReference type="Proteomes" id="UP000642553"/>
    </source>
</evidence>
<sequence>MINILISIGIFIFSIYPTMAKIQLFDASLVKPDSLEVLKNAQTSASTLKKLLDKGQSEEFFKEAAMELERIRKSTGENEFPSEEIRNNIPWILYFIANTPLLTIDSADQARRTINSRDAELYLKEEALEMLAISTYRDLFPDDKASRESMASYGAAIMRDFLNGTKSKSYSDEPVFVSDKEAKATLKKNIEIMENAFSKIAQIQKKEQDRKQKKR</sequence>
<dbReference type="Proteomes" id="UP000642553">
    <property type="component" value="Chromosome"/>
</dbReference>
<organism evidence="1 2">
    <name type="scientific">Akkermansia massiliensis</name>
    <dbReference type="NCBI Taxonomy" id="2927224"/>
    <lineage>
        <taxon>Bacteria</taxon>
        <taxon>Pseudomonadati</taxon>
        <taxon>Verrucomicrobiota</taxon>
        <taxon>Verrucomicrobiia</taxon>
        <taxon>Verrucomicrobiales</taxon>
        <taxon>Akkermansiaceae</taxon>
        <taxon>Akkermansia</taxon>
    </lineage>
</organism>
<dbReference type="EMBL" id="CP029701">
    <property type="protein sequence ID" value="QHV63517.1"/>
    <property type="molecule type" value="Genomic_DNA"/>
</dbReference>
<proteinExistence type="predicted"/>